<gene>
    <name evidence="3" type="ORF">H9867_06300</name>
</gene>
<evidence type="ECO:0000313" key="3">
    <source>
        <dbReference type="EMBL" id="HIW96075.1"/>
    </source>
</evidence>
<dbReference type="Proteomes" id="UP000824189">
    <property type="component" value="Unassembled WGS sequence"/>
</dbReference>
<sequence>MTFSLRTRRPSRSIRAVTAAVLVSASTLATTGQASALELEMPAIAGGEALPGYPHPVQHEGAPVPQPFGPDYLAGYISDISAHQGGVYWEIINGFDDLRANHPDVMAQNLEYTVAINNEAPSIPGRVERAQQDAAADRDGVFVAFADALGEELGTHFLDALAEDRLPKAKYLLGNGYLARGGGLASSTFIEKEIFRYPRPFVVAPDRVNRYEIADRDFYEVSKAFPSGHTNQATWVTTLLAVALPELAPQILARGSEAGFNRMVMGVHYPLDVIGGRMTGVAAAADRWNDPKMRNALQQAAQEIRAELEWRTGRPLAESVAADNPYRTTGQAVKEYTERMNYGFTPVYNQNAPMIVPQAAPDLLLGAFPELSYGQRAEILRQTAGPAGMPLDKQGPEGSWQRLNLAAAMAAQVQVGPDGAVSVLN</sequence>
<reference evidence="3" key="1">
    <citation type="journal article" date="2021" name="PeerJ">
        <title>Extensive microbial diversity within the chicken gut microbiome revealed by metagenomics and culture.</title>
        <authorList>
            <person name="Gilroy R."/>
            <person name="Ravi A."/>
            <person name="Getino M."/>
            <person name="Pursley I."/>
            <person name="Horton D.L."/>
            <person name="Alikhan N.F."/>
            <person name="Baker D."/>
            <person name="Gharbi K."/>
            <person name="Hall N."/>
            <person name="Watson M."/>
            <person name="Adriaenssens E.M."/>
            <person name="Foster-Nyarko E."/>
            <person name="Jarju S."/>
            <person name="Secka A."/>
            <person name="Antonio M."/>
            <person name="Oren A."/>
            <person name="Chaudhuri R.R."/>
            <person name="La Ragione R."/>
            <person name="Hildebrand F."/>
            <person name="Pallen M.J."/>
        </authorList>
    </citation>
    <scope>NUCLEOTIDE SEQUENCE</scope>
    <source>
        <strain evidence="3">4376</strain>
    </source>
</reference>
<comment type="caution">
    <text evidence="3">The sequence shown here is derived from an EMBL/GenBank/DDBJ whole genome shotgun (WGS) entry which is preliminary data.</text>
</comment>
<dbReference type="EMBL" id="DXFZ01000077">
    <property type="protein sequence ID" value="HIW96075.1"/>
    <property type="molecule type" value="Genomic_DNA"/>
</dbReference>
<proteinExistence type="predicted"/>
<evidence type="ECO:0000259" key="2">
    <source>
        <dbReference type="SMART" id="SM00014"/>
    </source>
</evidence>
<dbReference type="PANTHER" id="PTHR14969:SF13">
    <property type="entry name" value="AT30094P"/>
    <property type="match status" value="1"/>
</dbReference>
<dbReference type="PRINTS" id="PR00483">
    <property type="entry name" value="BACPHPHTASE"/>
</dbReference>
<dbReference type="AlphaFoldDB" id="A0A9D1URH8"/>
<evidence type="ECO:0000256" key="1">
    <source>
        <dbReference type="SAM" id="SignalP"/>
    </source>
</evidence>
<dbReference type="InterPro" id="IPR036938">
    <property type="entry name" value="PAP2/HPO_sf"/>
</dbReference>
<dbReference type="Gene3D" id="1.20.144.10">
    <property type="entry name" value="Phosphatidic acid phosphatase type 2/haloperoxidase"/>
    <property type="match status" value="1"/>
</dbReference>
<dbReference type="PANTHER" id="PTHR14969">
    <property type="entry name" value="SPHINGOSINE-1-PHOSPHATE PHOSPHOHYDROLASE"/>
    <property type="match status" value="1"/>
</dbReference>
<dbReference type="CDD" id="cd03397">
    <property type="entry name" value="PAP2_acid_phosphatase"/>
    <property type="match status" value="1"/>
</dbReference>
<accession>A0A9D1URH8</accession>
<name>A0A9D1URH8_9CORY</name>
<dbReference type="SMART" id="SM00014">
    <property type="entry name" value="acidPPc"/>
    <property type="match status" value="1"/>
</dbReference>
<dbReference type="InterPro" id="IPR000326">
    <property type="entry name" value="PAP2/HPO"/>
</dbReference>
<dbReference type="InterPro" id="IPR001011">
    <property type="entry name" value="Acid_Pase_classA_bac"/>
</dbReference>
<dbReference type="SUPFAM" id="SSF48317">
    <property type="entry name" value="Acid phosphatase/Vanadium-dependent haloperoxidase"/>
    <property type="match status" value="1"/>
</dbReference>
<feature type="signal peptide" evidence="1">
    <location>
        <begin position="1"/>
        <end position="36"/>
    </location>
</feature>
<feature type="domain" description="Phosphatidic acid phosphatase type 2/haloperoxidase" evidence="2">
    <location>
        <begin position="175"/>
        <end position="288"/>
    </location>
</feature>
<evidence type="ECO:0000313" key="4">
    <source>
        <dbReference type="Proteomes" id="UP000824189"/>
    </source>
</evidence>
<keyword evidence="1" id="KW-0732">Signal</keyword>
<organism evidence="3 4">
    <name type="scientific">Candidatus Corynebacterium gallistercoris</name>
    <dbReference type="NCBI Taxonomy" id="2838530"/>
    <lineage>
        <taxon>Bacteria</taxon>
        <taxon>Bacillati</taxon>
        <taxon>Actinomycetota</taxon>
        <taxon>Actinomycetes</taxon>
        <taxon>Mycobacteriales</taxon>
        <taxon>Corynebacteriaceae</taxon>
        <taxon>Corynebacterium</taxon>
    </lineage>
</organism>
<dbReference type="GO" id="GO:0003993">
    <property type="term" value="F:acid phosphatase activity"/>
    <property type="evidence" value="ECO:0007669"/>
    <property type="project" value="InterPro"/>
</dbReference>
<protein>
    <submittedName>
        <fullName evidence="3">Phosphatase PAP2 family protein</fullName>
    </submittedName>
</protein>
<feature type="chain" id="PRO_5038470217" evidence="1">
    <location>
        <begin position="37"/>
        <end position="425"/>
    </location>
</feature>
<reference evidence="3" key="2">
    <citation type="submission" date="2021-04" db="EMBL/GenBank/DDBJ databases">
        <authorList>
            <person name="Gilroy R."/>
        </authorList>
    </citation>
    <scope>NUCLEOTIDE SEQUENCE</scope>
    <source>
        <strain evidence="3">4376</strain>
    </source>
</reference>
<dbReference type="Pfam" id="PF01569">
    <property type="entry name" value="PAP2"/>
    <property type="match status" value="1"/>
</dbReference>
<dbReference type="GO" id="GO:0030288">
    <property type="term" value="C:outer membrane-bounded periplasmic space"/>
    <property type="evidence" value="ECO:0007669"/>
    <property type="project" value="InterPro"/>
</dbReference>